<name>A9NSL9_PICSI</name>
<evidence type="ECO:0000313" key="3">
    <source>
        <dbReference type="EMBL" id="ABK23630.1"/>
    </source>
</evidence>
<feature type="coiled-coil region" evidence="1">
    <location>
        <begin position="85"/>
        <end position="116"/>
    </location>
</feature>
<dbReference type="PANTHER" id="PTHR47587:SF2">
    <property type="entry name" value="OS05G0103500 PROTEIN"/>
    <property type="match status" value="1"/>
</dbReference>
<feature type="region of interest" description="Disordered" evidence="2">
    <location>
        <begin position="18"/>
        <end position="58"/>
    </location>
</feature>
<evidence type="ECO:0000256" key="2">
    <source>
        <dbReference type="SAM" id="MobiDB-lite"/>
    </source>
</evidence>
<dbReference type="PANTHER" id="PTHR47587">
    <property type="entry name" value="OS05G0103500 PROTEIN"/>
    <property type="match status" value="1"/>
</dbReference>
<protein>
    <recommendedName>
        <fullName evidence="4">CHCH domain-containing protein</fullName>
    </recommendedName>
</protein>
<evidence type="ECO:0000256" key="1">
    <source>
        <dbReference type="SAM" id="Coils"/>
    </source>
</evidence>
<dbReference type="EMBL" id="EF084309">
    <property type="protein sequence ID" value="ABK23630.1"/>
    <property type="molecule type" value="mRNA"/>
</dbReference>
<accession>A9NSL9</accession>
<organism evidence="3">
    <name type="scientific">Picea sitchensis</name>
    <name type="common">Sitka spruce</name>
    <name type="synonym">Pinus sitchensis</name>
    <dbReference type="NCBI Taxonomy" id="3332"/>
    <lineage>
        <taxon>Eukaryota</taxon>
        <taxon>Viridiplantae</taxon>
        <taxon>Streptophyta</taxon>
        <taxon>Embryophyta</taxon>
        <taxon>Tracheophyta</taxon>
        <taxon>Spermatophyta</taxon>
        <taxon>Pinopsida</taxon>
        <taxon>Pinidae</taxon>
        <taxon>Conifers I</taxon>
        <taxon>Pinales</taxon>
        <taxon>Pinaceae</taxon>
        <taxon>Picea</taxon>
    </lineage>
</organism>
<evidence type="ECO:0008006" key="4">
    <source>
        <dbReference type="Google" id="ProtNLM"/>
    </source>
</evidence>
<sequence>MSEPFKVQISSDLIRRLLGEGDQKPIRKPTPKVVRPEHPSNQGPRIEPKVTEEAGGWQPGLPSLLPLGVFPPVADKELDPIRKVLDESEGVMDKLQKEEARVLEKVKHNAEELREKEYKMPEQRTIPCLSAKDACIQCYKDHPEDPLQCAEAVKFFQDCARRVQQQFVTSG</sequence>
<keyword evidence="1" id="KW-0175">Coiled coil</keyword>
<proteinExistence type="evidence at transcript level"/>
<reference evidence="3" key="1">
    <citation type="journal article" date="2008" name="BMC Genomics">
        <title>A conifer genomics resource of 200,000 spruce (Picea spp.) ESTs and 6,464 high-quality, sequence-finished full-length cDNAs for Sitka spruce (Picea sitchensis).</title>
        <authorList>
            <person name="Ralph S.G."/>
            <person name="Chun H.J."/>
            <person name="Kolosova N."/>
            <person name="Cooper D."/>
            <person name="Oddy C."/>
            <person name="Ritland C.E."/>
            <person name="Kirkpatrick R."/>
            <person name="Moore R."/>
            <person name="Barber S."/>
            <person name="Holt R.A."/>
            <person name="Jones S.J."/>
            <person name="Marra M.A."/>
            <person name="Douglas C.J."/>
            <person name="Ritland K."/>
            <person name="Bohlmann J."/>
        </authorList>
    </citation>
    <scope>NUCLEOTIDE SEQUENCE</scope>
    <source>
        <tissue evidence="3">Bark</tissue>
    </source>
</reference>
<dbReference type="PROSITE" id="PS51808">
    <property type="entry name" value="CHCH"/>
    <property type="match status" value="1"/>
</dbReference>
<dbReference type="OMA" id="MECFKEN"/>
<dbReference type="AlphaFoldDB" id="A9NSL9"/>